<protein>
    <submittedName>
        <fullName evidence="4">Enoyl-CoA hydratase</fullName>
        <ecNumber evidence="4">4.2.1.17</ecNumber>
    </submittedName>
</protein>
<evidence type="ECO:0000313" key="4">
    <source>
        <dbReference type="EMBL" id="MBB4677497.1"/>
    </source>
</evidence>
<name>A0A7W7FTR5_9PSEU</name>
<dbReference type="CDD" id="cd06558">
    <property type="entry name" value="crotonase-like"/>
    <property type="match status" value="1"/>
</dbReference>
<dbReference type="NCBIfam" id="NF005925">
    <property type="entry name" value="PRK07938.1"/>
    <property type="match status" value="1"/>
</dbReference>
<dbReference type="PANTHER" id="PTHR11941">
    <property type="entry name" value="ENOYL-COA HYDRATASE-RELATED"/>
    <property type="match status" value="1"/>
</dbReference>
<dbReference type="AlphaFoldDB" id="A0A7W7FTR5"/>
<dbReference type="EMBL" id="JACHMH010000001">
    <property type="protein sequence ID" value="MBB4677497.1"/>
    <property type="molecule type" value="Genomic_DNA"/>
</dbReference>
<keyword evidence="5" id="KW-1185">Reference proteome</keyword>
<evidence type="ECO:0000256" key="3">
    <source>
        <dbReference type="ARBA" id="ARBA00023239"/>
    </source>
</evidence>
<dbReference type="Pfam" id="PF00378">
    <property type="entry name" value="ECH_1"/>
    <property type="match status" value="1"/>
</dbReference>
<sequence>MGITRNAAETSISVVTLDFPPVNALPAQAWHDLADTITEAGRDPATHVLVLRAEGRGFCAGVDLKELQADPDRAAIIGVNRGCAAAFGAVYDCPVPVVVAVQGFCLGGGIGLVGNADIVVAAEDASFGLPEVDRGALGAATHLARLVPQHLMRALYFTASRIDARALLHHGSVYRVVPRAELDEAALVVAREIAAKDPRVIRRAKEAINGIDPQPVHRSYRYEQGFTFELNLTGAADEARQAFLDRG</sequence>
<evidence type="ECO:0000256" key="1">
    <source>
        <dbReference type="ARBA" id="ARBA00005254"/>
    </source>
</evidence>
<dbReference type="InterPro" id="IPR001753">
    <property type="entry name" value="Enoyl-CoA_hydra/iso"/>
</dbReference>
<dbReference type="SUPFAM" id="SSF52096">
    <property type="entry name" value="ClpP/crotonase"/>
    <property type="match status" value="1"/>
</dbReference>
<dbReference type="EC" id="4.2.1.17" evidence="4"/>
<dbReference type="GO" id="GO:0006635">
    <property type="term" value="P:fatty acid beta-oxidation"/>
    <property type="evidence" value="ECO:0007669"/>
    <property type="project" value="TreeGrafter"/>
</dbReference>
<proteinExistence type="inferred from homology"/>
<comment type="similarity">
    <text evidence="1">Belongs to the enoyl-CoA hydratase/isomerase family.</text>
</comment>
<comment type="caution">
    <text evidence="4">The sequence shown here is derived from an EMBL/GenBank/DDBJ whole genome shotgun (WGS) entry which is preliminary data.</text>
</comment>
<dbReference type="Gene3D" id="3.90.226.10">
    <property type="entry name" value="2-enoyl-CoA Hydratase, Chain A, domain 1"/>
    <property type="match status" value="1"/>
</dbReference>
<organism evidence="4 5">
    <name type="scientific">Crossiella cryophila</name>
    <dbReference type="NCBI Taxonomy" id="43355"/>
    <lineage>
        <taxon>Bacteria</taxon>
        <taxon>Bacillati</taxon>
        <taxon>Actinomycetota</taxon>
        <taxon>Actinomycetes</taxon>
        <taxon>Pseudonocardiales</taxon>
        <taxon>Pseudonocardiaceae</taxon>
        <taxon>Crossiella</taxon>
    </lineage>
</organism>
<dbReference type="RefSeq" id="WP_185003439.1">
    <property type="nucleotide sequence ID" value="NZ_BAAAUI010000049.1"/>
</dbReference>
<dbReference type="GO" id="GO:0004300">
    <property type="term" value="F:enoyl-CoA hydratase activity"/>
    <property type="evidence" value="ECO:0007669"/>
    <property type="project" value="UniProtKB-EC"/>
</dbReference>
<evidence type="ECO:0000313" key="5">
    <source>
        <dbReference type="Proteomes" id="UP000533598"/>
    </source>
</evidence>
<evidence type="ECO:0000256" key="2">
    <source>
        <dbReference type="ARBA" id="ARBA00023098"/>
    </source>
</evidence>
<gene>
    <name evidence="4" type="ORF">HNR67_003615</name>
</gene>
<dbReference type="InterPro" id="IPR029045">
    <property type="entry name" value="ClpP/crotonase-like_dom_sf"/>
</dbReference>
<accession>A0A7W7FTR5</accession>
<reference evidence="4 5" key="1">
    <citation type="submission" date="2020-08" db="EMBL/GenBank/DDBJ databases">
        <title>Sequencing the genomes of 1000 actinobacteria strains.</title>
        <authorList>
            <person name="Klenk H.-P."/>
        </authorList>
    </citation>
    <scope>NUCLEOTIDE SEQUENCE [LARGE SCALE GENOMIC DNA]</scope>
    <source>
        <strain evidence="4 5">DSM 44230</strain>
    </source>
</reference>
<keyword evidence="2" id="KW-0443">Lipid metabolism</keyword>
<dbReference type="PANTHER" id="PTHR11941:SF169">
    <property type="entry name" value="(7AS)-7A-METHYL-1,5-DIOXO-2,3,5,6,7,7A-HEXAHYDRO-1H-INDENE-CARBOXYL-COA HYDROLASE"/>
    <property type="match status" value="1"/>
</dbReference>
<keyword evidence="3 4" id="KW-0456">Lyase</keyword>
<dbReference type="Proteomes" id="UP000533598">
    <property type="component" value="Unassembled WGS sequence"/>
</dbReference>